<dbReference type="AlphaFoldDB" id="G7JKI2"/>
<dbReference type="Proteomes" id="UP000265566">
    <property type="component" value="Chromosome 4"/>
</dbReference>
<dbReference type="OMA" id="VHPCVSQ"/>
<dbReference type="Proteomes" id="UP000002051">
    <property type="component" value="Chromosome 4"/>
</dbReference>
<evidence type="ECO:0000313" key="4">
    <source>
        <dbReference type="Proteomes" id="UP000002051"/>
    </source>
</evidence>
<reference evidence="1 4" key="1">
    <citation type="journal article" date="2011" name="Nature">
        <title>The Medicago genome provides insight into the evolution of rhizobial symbioses.</title>
        <authorList>
            <person name="Young N.D."/>
            <person name="Debelle F."/>
            <person name="Oldroyd G.E."/>
            <person name="Geurts R."/>
            <person name="Cannon S.B."/>
            <person name="Udvardi M.K."/>
            <person name="Benedito V.A."/>
            <person name="Mayer K.F."/>
            <person name="Gouzy J."/>
            <person name="Schoof H."/>
            <person name="Van de Peer Y."/>
            <person name="Proost S."/>
            <person name="Cook D.R."/>
            <person name="Meyers B.C."/>
            <person name="Spannagl M."/>
            <person name="Cheung F."/>
            <person name="De Mita S."/>
            <person name="Krishnakumar V."/>
            <person name="Gundlach H."/>
            <person name="Zhou S."/>
            <person name="Mudge J."/>
            <person name="Bharti A.K."/>
            <person name="Murray J.D."/>
            <person name="Naoumkina M.A."/>
            <person name="Rosen B."/>
            <person name="Silverstein K.A."/>
            <person name="Tang H."/>
            <person name="Rombauts S."/>
            <person name="Zhao P.X."/>
            <person name="Zhou P."/>
            <person name="Barbe V."/>
            <person name="Bardou P."/>
            <person name="Bechner M."/>
            <person name="Bellec A."/>
            <person name="Berger A."/>
            <person name="Berges H."/>
            <person name="Bidwell S."/>
            <person name="Bisseling T."/>
            <person name="Choisne N."/>
            <person name="Couloux A."/>
            <person name="Denny R."/>
            <person name="Deshpande S."/>
            <person name="Dai X."/>
            <person name="Doyle J.J."/>
            <person name="Dudez A.M."/>
            <person name="Farmer A.D."/>
            <person name="Fouteau S."/>
            <person name="Franken C."/>
            <person name="Gibelin C."/>
            <person name="Gish J."/>
            <person name="Goldstein S."/>
            <person name="Gonzalez A.J."/>
            <person name="Green P.J."/>
            <person name="Hallab A."/>
            <person name="Hartog M."/>
            <person name="Hua A."/>
            <person name="Humphray S.J."/>
            <person name="Jeong D.H."/>
            <person name="Jing Y."/>
            <person name="Jocker A."/>
            <person name="Kenton S.M."/>
            <person name="Kim D.J."/>
            <person name="Klee K."/>
            <person name="Lai H."/>
            <person name="Lang C."/>
            <person name="Lin S."/>
            <person name="Macmil S.L."/>
            <person name="Magdelenat G."/>
            <person name="Matthews L."/>
            <person name="McCorrison J."/>
            <person name="Monaghan E.L."/>
            <person name="Mun J.H."/>
            <person name="Najar F.Z."/>
            <person name="Nicholson C."/>
            <person name="Noirot C."/>
            <person name="O'Bleness M."/>
            <person name="Paule C.R."/>
            <person name="Poulain J."/>
            <person name="Prion F."/>
            <person name="Qin B."/>
            <person name="Qu C."/>
            <person name="Retzel E.F."/>
            <person name="Riddle C."/>
            <person name="Sallet E."/>
            <person name="Samain S."/>
            <person name="Samson N."/>
            <person name="Sanders I."/>
            <person name="Saurat O."/>
            <person name="Scarpelli C."/>
            <person name="Schiex T."/>
            <person name="Segurens B."/>
            <person name="Severin A.J."/>
            <person name="Sherrier D.J."/>
            <person name="Shi R."/>
            <person name="Sims S."/>
            <person name="Singer S.R."/>
            <person name="Sinharoy S."/>
            <person name="Sterck L."/>
            <person name="Viollet A."/>
            <person name="Wang B.B."/>
            <person name="Wang K."/>
            <person name="Wang M."/>
            <person name="Wang X."/>
            <person name="Warfsmann J."/>
            <person name="Weissenbach J."/>
            <person name="White D.D."/>
            <person name="White J.D."/>
            <person name="Wiley G.B."/>
            <person name="Wincker P."/>
            <person name="Xing Y."/>
            <person name="Yang L."/>
            <person name="Yao Z."/>
            <person name="Ying F."/>
            <person name="Zhai J."/>
            <person name="Zhou L."/>
            <person name="Zuber A."/>
            <person name="Denarie J."/>
            <person name="Dixon R.A."/>
            <person name="May G.D."/>
            <person name="Schwartz D.C."/>
            <person name="Rogers J."/>
            <person name="Quetier F."/>
            <person name="Town C.D."/>
            <person name="Roe B.A."/>
        </authorList>
    </citation>
    <scope>NUCLEOTIDE SEQUENCE [LARGE SCALE GENOMIC DNA]</scope>
    <source>
        <strain evidence="1">A17</strain>
        <strain evidence="3 4">cv. Jemalong A17</strain>
    </source>
</reference>
<accession>G7JKI2</accession>
<sequence>MGAKLCTLSGSCVKDCIKPKQNITRLTKTFKRKPEKNATTIDKNLALEEEWILSFPELKQSRKRVHPCSTRFCGGSLISELAQDSLCLLEKTKNCREKEELADEGLTSNCSLITNNLFGKSQKKRVNFKLPHTVIFYKPEEPYCKEEEEEEEASLKDYYNINSEEYSFSSLYSFETAEEPSLRLAVDILPYVFVSSKVSN</sequence>
<evidence type="ECO:0000313" key="2">
    <source>
        <dbReference type="EMBL" id="RHN65043.1"/>
    </source>
</evidence>
<reference evidence="1 4" key="2">
    <citation type="journal article" date="2014" name="BMC Genomics">
        <title>An improved genome release (version Mt4.0) for the model legume Medicago truncatula.</title>
        <authorList>
            <person name="Tang H."/>
            <person name="Krishnakumar V."/>
            <person name="Bidwell S."/>
            <person name="Rosen B."/>
            <person name="Chan A."/>
            <person name="Zhou S."/>
            <person name="Gentzbittel L."/>
            <person name="Childs K.L."/>
            <person name="Yandell M."/>
            <person name="Gundlach H."/>
            <person name="Mayer K.F."/>
            <person name="Schwartz D.C."/>
            <person name="Town C.D."/>
        </authorList>
    </citation>
    <scope>GENOME REANNOTATION</scope>
    <source>
        <strain evidence="3 4">cv. Jemalong A17</strain>
    </source>
</reference>
<dbReference type="EnsemblPlants" id="AES92709">
    <property type="protein sequence ID" value="AES92709"/>
    <property type="gene ID" value="MTR_4g133010"/>
</dbReference>
<organism evidence="1 4">
    <name type="scientific">Medicago truncatula</name>
    <name type="common">Barrel medic</name>
    <name type="synonym">Medicago tribuloides</name>
    <dbReference type="NCBI Taxonomy" id="3880"/>
    <lineage>
        <taxon>Eukaryota</taxon>
        <taxon>Viridiplantae</taxon>
        <taxon>Streptophyta</taxon>
        <taxon>Embryophyta</taxon>
        <taxon>Tracheophyta</taxon>
        <taxon>Spermatophyta</taxon>
        <taxon>Magnoliopsida</taxon>
        <taxon>eudicotyledons</taxon>
        <taxon>Gunneridae</taxon>
        <taxon>Pentapetalae</taxon>
        <taxon>rosids</taxon>
        <taxon>fabids</taxon>
        <taxon>Fabales</taxon>
        <taxon>Fabaceae</taxon>
        <taxon>Papilionoideae</taxon>
        <taxon>50 kb inversion clade</taxon>
        <taxon>NPAAA clade</taxon>
        <taxon>Hologalegina</taxon>
        <taxon>IRL clade</taxon>
        <taxon>Trifolieae</taxon>
        <taxon>Medicago</taxon>
    </lineage>
</organism>
<dbReference type="Gramene" id="rna27936">
    <property type="protein sequence ID" value="RHN65043.1"/>
    <property type="gene ID" value="gene27936"/>
</dbReference>
<protein>
    <submittedName>
        <fullName evidence="1 3">Uncharacterized protein</fullName>
    </submittedName>
</protein>
<dbReference type="HOGENOM" id="CLU_1368024_0_0_1"/>
<gene>
    <name evidence="1" type="ordered locus">MTR_4g133010</name>
    <name evidence="2" type="ORF">MtrunA17_Chr4g0075671</name>
</gene>
<dbReference type="EMBL" id="CM001220">
    <property type="protein sequence ID" value="AES92709.1"/>
    <property type="molecule type" value="Genomic_DNA"/>
</dbReference>
<dbReference type="PaxDb" id="3880-AES92709"/>
<reference evidence="3" key="3">
    <citation type="submission" date="2015-04" db="UniProtKB">
        <authorList>
            <consortium name="EnsemblPlants"/>
        </authorList>
    </citation>
    <scope>IDENTIFICATION</scope>
    <source>
        <strain evidence="3">cv. Jemalong A17</strain>
    </source>
</reference>
<evidence type="ECO:0000313" key="1">
    <source>
        <dbReference type="EMBL" id="AES92709.1"/>
    </source>
</evidence>
<evidence type="ECO:0000313" key="5">
    <source>
        <dbReference type="Proteomes" id="UP000265566"/>
    </source>
</evidence>
<reference evidence="5" key="4">
    <citation type="journal article" date="2018" name="Nat. Plants">
        <title>Whole-genome landscape of Medicago truncatula symbiotic genes.</title>
        <authorList>
            <person name="Pecrix Y."/>
            <person name="Staton S.E."/>
            <person name="Sallet E."/>
            <person name="Lelandais-Briere C."/>
            <person name="Moreau S."/>
            <person name="Carrere S."/>
            <person name="Blein T."/>
            <person name="Jardinaud M.F."/>
            <person name="Latrasse D."/>
            <person name="Zouine M."/>
            <person name="Zahm M."/>
            <person name="Kreplak J."/>
            <person name="Mayjonade B."/>
            <person name="Satge C."/>
            <person name="Perez M."/>
            <person name="Cauet S."/>
            <person name="Marande W."/>
            <person name="Chantry-Darmon C."/>
            <person name="Lopez-Roques C."/>
            <person name="Bouchez O."/>
            <person name="Berard A."/>
            <person name="Debelle F."/>
            <person name="Munos S."/>
            <person name="Bendahmane A."/>
            <person name="Berges H."/>
            <person name="Niebel A."/>
            <person name="Buitink J."/>
            <person name="Frugier F."/>
            <person name="Benhamed M."/>
            <person name="Crespi M."/>
            <person name="Gouzy J."/>
            <person name="Gamas P."/>
        </authorList>
    </citation>
    <scope>NUCLEOTIDE SEQUENCE [LARGE SCALE GENOMIC DNA]</scope>
    <source>
        <strain evidence="5">cv. Jemalong A17</strain>
    </source>
</reference>
<evidence type="ECO:0000313" key="3">
    <source>
        <dbReference type="EnsemblPlants" id="AES92709"/>
    </source>
</evidence>
<keyword evidence="4" id="KW-1185">Reference proteome</keyword>
<dbReference type="EMBL" id="PSQE01000004">
    <property type="protein sequence ID" value="RHN65043.1"/>
    <property type="molecule type" value="Genomic_DNA"/>
</dbReference>
<reference evidence="2" key="5">
    <citation type="journal article" date="2018" name="Nat. Plants">
        <title>Whole-genome landscape of Medicago truncatula symbiotic genes.</title>
        <authorList>
            <person name="Pecrix Y."/>
            <person name="Gamas P."/>
            <person name="Carrere S."/>
        </authorList>
    </citation>
    <scope>NUCLEOTIDE SEQUENCE</scope>
    <source>
        <tissue evidence="2">Leaves</tissue>
    </source>
</reference>
<proteinExistence type="predicted"/>
<name>G7JKI2_MEDTR</name>